<name>A0A8B7PNM4_HYAAZ</name>
<reference evidence="3" key="1">
    <citation type="submission" date="2025-08" db="UniProtKB">
        <authorList>
            <consortium name="RefSeq"/>
        </authorList>
    </citation>
    <scope>IDENTIFICATION</scope>
    <source>
        <tissue evidence="3">Whole organism</tissue>
    </source>
</reference>
<accession>A0A8B7PNM4</accession>
<keyword evidence="2" id="KW-1185">Reference proteome</keyword>
<evidence type="ECO:0000313" key="2">
    <source>
        <dbReference type="Proteomes" id="UP000694843"/>
    </source>
</evidence>
<proteinExistence type="predicted"/>
<gene>
    <name evidence="3" type="primary">LOC108682305</name>
</gene>
<feature type="region of interest" description="Disordered" evidence="1">
    <location>
        <begin position="1"/>
        <end position="25"/>
    </location>
</feature>
<evidence type="ECO:0000256" key="1">
    <source>
        <dbReference type="SAM" id="MobiDB-lite"/>
    </source>
</evidence>
<protein>
    <submittedName>
        <fullName evidence="3">Uncharacterized protein LOC108682305</fullName>
    </submittedName>
</protein>
<organism evidence="2 3">
    <name type="scientific">Hyalella azteca</name>
    <name type="common">Amphipod</name>
    <dbReference type="NCBI Taxonomy" id="294128"/>
    <lineage>
        <taxon>Eukaryota</taxon>
        <taxon>Metazoa</taxon>
        <taxon>Ecdysozoa</taxon>
        <taxon>Arthropoda</taxon>
        <taxon>Crustacea</taxon>
        <taxon>Multicrustacea</taxon>
        <taxon>Malacostraca</taxon>
        <taxon>Eumalacostraca</taxon>
        <taxon>Peracarida</taxon>
        <taxon>Amphipoda</taxon>
        <taxon>Senticaudata</taxon>
        <taxon>Talitrida</taxon>
        <taxon>Talitroidea</taxon>
        <taxon>Hyalellidae</taxon>
        <taxon>Hyalella</taxon>
    </lineage>
</organism>
<evidence type="ECO:0000313" key="3">
    <source>
        <dbReference type="RefSeq" id="XP_018026932.2"/>
    </source>
</evidence>
<dbReference type="OrthoDB" id="7975291at2759"/>
<dbReference type="KEGG" id="hazt:108682305"/>
<dbReference type="RefSeq" id="XP_018026932.2">
    <property type="nucleotide sequence ID" value="XM_018171443.2"/>
</dbReference>
<dbReference type="GeneID" id="108682305"/>
<sequence>MQPHSEDRTSSLQPNSGDERDFSFHLNNAEPIDLFHPNSAELSDSFQPNSLEPVSLDESISKKCANDPETTMNILESPVPRTNVSTPLQNTVWQKSIDKFLSNHQQDNPEPTSPKWTLEKIGETILEVKNTLSKITSKSDCQRSLTVTDANLFSAEDINSSQNLNEALSTNKFVLSKQSNGCLIQCSTCLDYATRDQVVTKSSSTFKLPSSGFSVGVLVADDKIEEYRKGHNQNWYNFNSRLISHYRPRKDSFHWKATHLHETNEKSSTRSAAVTETLCRAAIQTLKMKGAAIHFESQIAMLKACDVDVGDIGHSRKRFPEILRAATVVICNRNLKMLLEPLLSTGLPPHIYLTADKATLNRHTNQAILLVVNWNGSRIAVPVGAPAVYHNDHSNDSDVDLVGGSAKELADFSLTKDYTHQSRYHPSATICNGIIPLNKTPKILGVTRDTHFTFSPHARAVATKATDSLRILKALAGTNWGFSKEDIIATYRTITRPILNYATLIWNPVASRTAVSSLQIIQNAALRLATGCLKMAPISHLHQETGVLPLSAHLDPACAQFLASALQPSHASFRMASAPLGDRKPPYSRGLAILSHHSWQMVSCLPGHTERPSGLYAGRSPSTLRRLKL</sequence>
<dbReference type="Proteomes" id="UP000694843">
    <property type="component" value="Unplaced"/>
</dbReference>
<dbReference type="AlphaFoldDB" id="A0A8B7PNM4"/>